<dbReference type="EMBL" id="PYMB01000001">
    <property type="protein sequence ID" value="PSW15496.1"/>
    <property type="molecule type" value="Genomic_DNA"/>
</dbReference>
<comment type="caution">
    <text evidence="1">The sequence shown here is derived from an EMBL/GenBank/DDBJ whole genome shotgun (WGS) entry which is preliminary data.</text>
</comment>
<name>A0A2T3NJ10_9GAMM</name>
<reference evidence="1 2" key="1">
    <citation type="submission" date="2018-03" db="EMBL/GenBank/DDBJ databases">
        <title>Whole genome sequencing of Histamine producing bacteria.</title>
        <authorList>
            <person name="Butler K."/>
        </authorList>
    </citation>
    <scope>NUCLEOTIDE SEQUENCE [LARGE SCALE GENOMIC DNA]</scope>
    <source>
        <strain evidence="1 2">DSM 19138</strain>
    </source>
</reference>
<organism evidence="1 2">
    <name type="scientific">Photobacterium rosenbergii</name>
    <dbReference type="NCBI Taxonomy" id="294936"/>
    <lineage>
        <taxon>Bacteria</taxon>
        <taxon>Pseudomonadati</taxon>
        <taxon>Pseudomonadota</taxon>
        <taxon>Gammaproteobacteria</taxon>
        <taxon>Vibrionales</taxon>
        <taxon>Vibrionaceae</taxon>
        <taxon>Photobacterium</taxon>
    </lineage>
</organism>
<gene>
    <name evidence="1" type="ORF">C9J01_00290</name>
</gene>
<protein>
    <submittedName>
        <fullName evidence="1">Uncharacterized protein</fullName>
    </submittedName>
</protein>
<evidence type="ECO:0000313" key="2">
    <source>
        <dbReference type="Proteomes" id="UP000241346"/>
    </source>
</evidence>
<evidence type="ECO:0000313" key="1">
    <source>
        <dbReference type="EMBL" id="PSW15496.1"/>
    </source>
</evidence>
<dbReference type="AlphaFoldDB" id="A0A2T3NJ10"/>
<proteinExistence type="predicted"/>
<sequence>MSNLQTQDSMYSHRWQPENVGRVTIVCSEHQLNWLHDTEIAGVEVIITTAANCSKYNLKRIPSILFHEHGLITCGIKLSTAIQDLEKMLLRKSKYQRSNDY</sequence>
<accession>A0A2T3NJ10</accession>
<dbReference type="Proteomes" id="UP000241346">
    <property type="component" value="Unassembled WGS sequence"/>
</dbReference>